<gene>
    <name evidence="1" type="ORF">V7S43_012385</name>
</gene>
<keyword evidence="2" id="KW-1185">Reference proteome</keyword>
<protein>
    <submittedName>
        <fullName evidence="1">Uncharacterized protein</fullName>
    </submittedName>
</protein>
<organism evidence="1 2">
    <name type="scientific">Phytophthora oleae</name>
    <dbReference type="NCBI Taxonomy" id="2107226"/>
    <lineage>
        <taxon>Eukaryota</taxon>
        <taxon>Sar</taxon>
        <taxon>Stramenopiles</taxon>
        <taxon>Oomycota</taxon>
        <taxon>Peronosporomycetes</taxon>
        <taxon>Peronosporales</taxon>
        <taxon>Peronosporaceae</taxon>
        <taxon>Phytophthora</taxon>
    </lineage>
</organism>
<evidence type="ECO:0000313" key="2">
    <source>
        <dbReference type="Proteomes" id="UP001632037"/>
    </source>
</evidence>
<dbReference type="Proteomes" id="UP001632037">
    <property type="component" value="Unassembled WGS sequence"/>
</dbReference>
<sequence length="73" mass="7846">MSKMTAGITAVMIAMSERKPAKAFGVSSGPYTQACAAWFAVSLHYRGADQGIVEMICYRAQHGMCTSCVSCFE</sequence>
<dbReference type="AlphaFoldDB" id="A0ABD3FAK5"/>
<name>A0ABD3FAK5_9STRA</name>
<accession>A0ABD3FAK5</accession>
<comment type="caution">
    <text evidence="1">The sequence shown here is derived from an EMBL/GenBank/DDBJ whole genome shotgun (WGS) entry which is preliminary data.</text>
</comment>
<proteinExistence type="predicted"/>
<dbReference type="EMBL" id="JBIMZQ010000031">
    <property type="protein sequence ID" value="KAL3662530.1"/>
    <property type="molecule type" value="Genomic_DNA"/>
</dbReference>
<reference evidence="1 2" key="1">
    <citation type="submission" date="2024-09" db="EMBL/GenBank/DDBJ databases">
        <title>Genome sequencing and assembly of Phytophthora oleae, isolate VK10A, causative agent of rot of olive drupes.</title>
        <authorList>
            <person name="Conti Taguali S."/>
            <person name="Riolo M."/>
            <person name="La Spada F."/>
            <person name="Cacciola S.O."/>
            <person name="Dionisio G."/>
        </authorList>
    </citation>
    <scope>NUCLEOTIDE SEQUENCE [LARGE SCALE GENOMIC DNA]</scope>
    <source>
        <strain evidence="1 2">VK10A</strain>
    </source>
</reference>
<evidence type="ECO:0000313" key="1">
    <source>
        <dbReference type="EMBL" id="KAL3662530.1"/>
    </source>
</evidence>